<sequence length="155" mass="18157">MALTEEQTLIDVQIRNIGYHAKFDYQLRDMLSSAKPQLVEFKDEKAKVEANEDSIYDEFEEQWEHYYEEEGGFIVNQPVDTSPSRHPDFPDDINGMTVVAVKQIHKDVFYSQRLSRWNELIDKLESNINLIESELDFRSQGIVERNPIGTTYYSS</sequence>
<proteinExistence type="predicted"/>
<dbReference type="EMBL" id="UINC01205833">
    <property type="protein sequence ID" value="SVE27190.1"/>
    <property type="molecule type" value="Genomic_DNA"/>
</dbReference>
<feature type="non-terminal residue" evidence="1">
    <location>
        <position position="155"/>
    </location>
</feature>
<protein>
    <submittedName>
        <fullName evidence="1">Uncharacterized protein</fullName>
    </submittedName>
</protein>
<evidence type="ECO:0000313" key="1">
    <source>
        <dbReference type="EMBL" id="SVE27190.1"/>
    </source>
</evidence>
<accession>A0A383C593</accession>
<dbReference type="AlphaFoldDB" id="A0A383C593"/>
<reference evidence="1" key="1">
    <citation type="submission" date="2018-05" db="EMBL/GenBank/DDBJ databases">
        <authorList>
            <person name="Lanie J.A."/>
            <person name="Ng W.-L."/>
            <person name="Kazmierczak K.M."/>
            <person name="Andrzejewski T.M."/>
            <person name="Davidsen T.M."/>
            <person name="Wayne K.J."/>
            <person name="Tettelin H."/>
            <person name="Glass J.I."/>
            <person name="Rusch D."/>
            <person name="Podicherti R."/>
            <person name="Tsui H.-C.T."/>
            <person name="Winkler M.E."/>
        </authorList>
    </citation>
    <scope>NUCLEOTIDE SEQUENCE</scope>
</reference>
<gene>
    <name evidence="1" type="ORF">METZ01_LOCUS480044</name>
</gene>
<name>A0A383C593_9ZZZZ</name>
<organism evidence="1">
    <name type="scientific">marine metagenome</name>
    <dbReference type="NCBI Taxonomy" id="408172"/>
    <lineage>
        <taxon>unclassified sequences</taxon>
        <taxon>metagenomes</taxon>
        <taxon>ecological metagenomes</taxon>
    </lineage>
</organism>